<comment type="similarity">
    <text evidence="2">Belongs to the ABC transporter superfamily. ABCG family. PDR (TC 3.A.1.205) subfamily.</text>
</comment>
<feature type="transmembrane region" description="Helical" evidence="10">
    <location>
        <begin position="1135"/>
        <end position="1154"/>
    </location>
</feature>
<reference evidence="12 13" key="1">
    <citation type="submission" date="2016-07" db="EMBL/GenBank/DDBJ databases">
        <title>Pervasive Adenine N6-methylation of Active Genes in Fungi.</title>
        <authorList>
            <consortium name="DOE Joint Genome Institute"/>
            <person name="Mondo S.J."/>
            <person name="Dannebaum R.O."/>
            <person name="Kuo R.C."/>
            <person name="Labutti K."/>
            <person name="Haridas S."/>
            <person name="Kuo A."/>
            <person name="Salamov A."/>
            <person name="Ahrendt S.R."/>
            <person name="Lipzen A."/>
            <person name="Sullivan W."/>
            <person name="Andreopoulos W.B."/>
            <person name="Clum A."/>
            <person name="Lindquist E."/>
            <person name="Daum C."/>
            <person name="Ramamoorthy G.K."/>
            <person name="Gryganskyi A."/>
            <person name="Culley D."/>
            <person name="Magnuson J.K."/>
            <person name="James T.Y."/>
            <person name="O'Malley M.A."/>
            <person name="Stajich J.E."/>
            <person name="Spatafora J.W."/>
            <person name="Visel A."/>
            <person name="Grigoriev I.V."/>
        </authorList>
    </citation>
    <scope>NUCLEOTIDE SEQUENCE [LARGE SCALE GENOMIC DNA]</scope>
    <source>
        <strain evidence="12 13">12-1054</strain>
    </source>
</reference>
<feature type="transmembrane region" description="Helical" evidence="10">
    <location>
        <begin position="1290"/>
        <end position="1308"/>
    </location>
</feature>
<feature type="transmembrane region" description="Helical" evidence="10">
    <location>
        <begin position="1210"/>
        <end position="1236"/>
    </location>
</feature>
<evidence type="ECO:0000313" key="13">
    <source>
        <dbReference type="Proteomes" id="UP000193685"/>
    </source>
</evidence>
<feature type="transmembrane region" description="Helical" evidence="10">
    <location>
        <begin position="595"/>
        <end position="615"/>
    </location>
</feature>
<feature type="transmembrane region" description="Helical" evidence="10">
    <location>
        <begin position="733"/>
        <end position="754"/>
    </location>
</feature>
<name>A0A1Y2FIG0_PROLT</name>
<feature type="transmembrane region" description="Helical" evidence="10">
    <location>
        <begin position="1256"/>
        <end position="1278"/>
    </location>
</feature>
<keyword evidence="5" id="KW-0547">Nucleotide-binding</keyword>
<dbReference type="Pfam" id="PF14510">
    <property type="entry name" value="ABC_trans_N"/>
    <property type="match status" value="1"/>
</dbReference>
<evidence type="ECO:0000256" key="1">
    <source>
        <dbReference type="ARBA" id="ARBA00004141"/>
    </source>
</evidence>
<feature type="transmembrane region" description="Helical" evidence="10">
    <location>
        <begin position="520"/>
        <end position="541"/>
    </location>
</feature>
<evidence type="ECO:0000259" key="11">
    <source>
        <dbReference type="PROSITE" id="PS50893"/>
    </source>
</evidence>
<dbReference type="STRING" id="56484.A0A1Y2FIG0"/>
<dbReference type="OMA" id="AMTDNAP"/>
<dbReference type="Pfam" id="PF01061">
    <property type="entry name" value="ABC2_membrane"/>
    <property type="match status" value="2"/>
</dbReference>
<keyword evidence="6" id="KW-0067">ATP-binding</keyword>
<dbReference type="Gene3D" id="3.40.50.300">
    <property type="entry name" value="P-loop containing nucleotide triphosphate hydrolases"/>
    <property type="match status" value="2"/>
</dbReference>
<comment type="caution">
    <text evidence="12">The sequence shown here is derived from an EMBL/GenBank/DDBJ whole genome shotgun (WGS) entry which is preliminary data.</text>
</comment>
<dbReference type="InterPro" id="IPR013525">
    <property type="entry name" value="ABC2_TM"/>
</dbReference>
<dbReference type="GeneID" id="63785710"/>
<dbReference type="InterPro" id="IPR029481">
    <property type="entry name" value="ABC_trans_N"/>
</dbReference>
<feature type="region of interest" description="Disordered" evidence="9">
    <location>
        <begin position="1"/>
        <end position="33"/>
    </location>
</feature>
<dbReference type="InterPro" id="IPR003439">
    <property type="entry name" value="ABC_transporter-like_ATP-bd"/>
</dbReference>
<dbReference type="PROSITE" id="PS00211">
    <property type="entry name" value="ABC_TRANSPORTER_1"/>
    <property type="match status" value="1"/>
</dbReference>
<evidence type="ECO:0000256" key="10">
    <source>
        <dbReference type="SAM" id="Phobius"/>
    </source>
</evidence>
<dbReference type="InterPro" id="IPR027417">
    <property type="entry name" value="P-loop_NTPase"/>
</dbReference>
<dbReference type="Pfam" id="PF00005">
    <property type="entry name" value="ABC_tran"/>
    <property type="match status" value="2"/>
</dbReference>
<evidence type="ECO:0000256" key="8">
    <source>
        <dbReference type="ARBA" id="ARBA00023136"/>
    </source>
</evidence>
<feature type="transmembrane region" description="Helical" evidence="10">
    <location>
        <begin position="1166"/>
        <end position="1189"/>
    </location>
</feature>
<feature type="transmembrane region" description="Helical" evidence="10">
    <location>
        <begin position="484"/>
        <end position="505"/>
    </location>
</feature>
<dbReference type="InterPro" id="IPR043926">
    <property type="entry name" value="ABCG_dom"/>
</dbReference>
<dbReference type="SMART" id="SM00382">
    <property type="entry name" value="AAA"/>
    <property type="match status" value="2"/>
</dbReference>
<sequence length="1456" mass="163198">MTALFPSGVSTVLDKEQSDQSISSAEASEQRSRDVADLAKTFTKDSHLTVNGATPFDYAPNSPLDPNGDCFNARAWVKAMYAMQQASNSETRSLGYSFDNLSAYGYGSDTDFQKTVSTVVFEAVNVLKRIVGIKGNRVQILRNLDGVVHAGEMLVVLGPPGAGCTTFLKTLTGETHGFQVDADSHINYQGISYKDMSTRYRGEASYTAEVDVHFPNLTVGETLFFAAKARAPRVTPGGLARDKWAIGMRDVMMATLGISHTVNTKVGNDFIRGVSGGERKRVTIAEAALSRATIQAWDNSTRGLDSANAIEFCKTLRLQADYFGITPSVAIYQSPQAAFDVFDKVLVLYEGRQIYFGRTTDAQAYFERLGFECPARQTVPDFLTSMTSAQERRVRQGCSNVPETSDDFAAAWKASPEYQQVTKEIAVFNKENPETGDSRRNFEASRRLEKAKGQRIKSPYTLSYGEQVRLCLWRGFRRLFAEPGLTIFQIVANAIFSLIIASVFFDLQPSTVDFFNRGSLLFFSVLMNALSSSLEVLLLYAQRDIVEKHARYAFYHPSAEAFASILTDMPYKICNSFIINIILYFMTNLRREPGAFFFFVLVSFLLTIATSQLFRTLASFSKSLSQALVPTAIINLAMVMFVGFVIPVIDMLGWSRWISYINPVAYGFESLMINEFHGRNFDCSAYVPSYGNLASGSQICSTVGSIAGQSFVEGERFLNESYGYKHENKWRNVYIIFAFAIFFSFTYLIGVELVQAAKSKGEVLVFKRNHKRKGDLEVGRVNKTQSHVPETIQRQTAIFHWQDVCYDIQIKKETRHILDHVDGWVKPGTRTALMGVSGAGKTTLLDVLASRVTMGVIDGKILVDGQPRDDSFQRKTGYAQQQDIHLDTSTVREALIFSALLRQPAHIPRKDKIAYVDEVIDLLDMTQYADAVVGVPGEGLNVEQRKRLTIGVELAAKPALLLFLDEPTSGLDSQTSWAICDLLEKLTTAGQAILCTVHQPSAMLFQRFDRLLFLAKGGQTVYFGDVGENSKTLVQYFERNGAHPCPQEANPAEWMLEVIGAAPGSHTDQDWHKVWRASPEYEQVQAELEDLEHNSHPIISKDASQYNEFAAPLRTQIIEVTRRVFQQYWRSPTYLYSKLALCSLAVLFVGFVFYKAPNTQQGMQSQLFSIFLVFTVFPQLVNQIMPHFVTQRTMYEARERPSKAYSWKAFMLANIGVELPWNTLMAVVVFFCLYYPVGFYTNATYTNTVHIRGFEFFLFTWQFMMFVSTFASLIIAFAPDASVGGNLAQLLFALCLIFCGVLASPDVLPRFWIFMYYCSPFTYLVSGMISAGLADAPVRCASREVLRFNAPSGQTCGEYMAPWIASTGGYLFDSATSTCEYCQLGQTNQFLAAVSIEPSSGRRWRNFGILFIFLIFNIFAATLFYWLARVPKKTKKVRREEKARKLELQAQAGKTQ</sequence>
<dbReference type="InterPro" id="IPR017871">
    <property type="entry name" value="ABC_transporter-like_CS"/>
</dbReference>
<dbReference type="Pfam" id="PF19055">
    <property type="entry name" value="ABC2_membrane_7"/>
    <property type="match status" value="1"/>
</dbReference>
<evidence type="ECO:0000256" key="7">
    <source>
        <dbReference type="ARBA" id="ARBA00022989"/>
    </source>
</evidence>
<proteinExistence type="inferred from homology"/>
<dbReference type="EMBL" id="MCFI01000007">
    <property type="protein sequence ID" value="ORY83752.1"/>
    <property type="molecule type" value="Genomic_DNA"/>
</dbReference>
<dbReference type="GO" id="GO:0005524">
    <property type="term" value="F:ATP binding"/>
    <property type="evidence" value="ECO:0007669"/>
    <property type="project" value="UniProtKB-KW"/>
</dbReference>
<dbReference type="PANTHER" id="PTHR19241">
    <property type="entry name" value="ATP-BINDING CASSETTE TRANSPORTER"/>
    <property type="match status" value="1"/>
</dbReference>
<organism evidence="12 13">
    <name type="scientific">Protomyces lactucae-debilis</name>
    <dbReference type="NCBI Taxonomy" id="2754530"/>
    <lineage>
        <taxon>Eukaryota</taxon>
        <taxon>Fungi</taxon>
        <taxon>Dikarya</taxon>
        <taxon>Ascomycota</taxon>
        <taxon>Taphrinomycotina</taxon>
        <taxon>Taphrinomycetes</taxon>
        <taxon>Taphrinales</taxon>
        <taxon>Protomycetaceae</taxon>
        <taxon>Protomyces</taxon>
    </lineage>
</organism>
<dbReference type="InterPro" id="IPR034001">
    <property type="entry name" value="ABCG_PDR_1"/>
</dbReference>
<keyword evidence="7 10" id="KW-1133">Transmembrane helix</keyword>
<comment type="subcellular location">
    <subcellularLocation>
        <location evidence="1">Membrane</location>
        <topology evidence="1">Multi-pass membrane protein</topology>
    </subcellularLocation>
</comment>
<accession>A0A1Y2FIG0</accession>
<dbReference type="GO" id="GO:0016887">
    <property type="term" value="F:ATP hydrolysis activity"/>
    <property type="evidence" value="ECO:0007669"/>
    <property type="project" value="InterPro"/>
</dbReference>
<dbReference type="GO" id="GO:0016020">
    <property type="term" value="C:membrane"/>
    <property type="evidence" value="ECO:0007669"/>
    <property type="project" value="UniProtKB-SubCell"/>
</dbReference>
<evidence type="ECO:0000313" key="12">
    <source>
        <dbReference type="EMBL" id="ORY83752.1"/>
    </source>
</evidence>
<feature type="domain" description="ABC transporter" evidence="11">
    <location>
        <begin position="799"/>
        <end position="1042"/>
    </location>
</feature>
<evidence type="ECO:0000256" key="3">
    <source>
        <dbReference type="ARBA" id="ARBA00022448"/>
    </source>
</evidence>
<dbReference type="Pfam" id="PF06422">
    <property type="entry name" value="PDR_CDR"/>
    <property type="match status" value="1"/>
</dbReference>
<feature type="transmembrane region" description="Helical" evidence="10">
    <location>
        <begin position="1407"/>
        <end position="1428"/>
    </location>
</feature>
<gene>
    <name evidence="12" type="ORF">BCR37DRAFT_378727</name>
</gene>
<dbReference type="RefSeq" id="XP_040726047.1">
    <property type="nucleotide sequence ID" value="XM_040869111.1"/>
</dbReference>
<dbReference type="SUPFAM" id="SSF52540">
    <property type="entry name" value="P-loop containing nucleoside triphosphate hydrolases"/>
    <property type="match status" value="2"/>
</dbReference>
<dbReference type="GO" id="GO:0140359">
    <property type="term" value="F:ABC-type transporter activity"/>
    <property type="evidence" value="ECO:0007669"/>
    <property type="project" value="InterPro"/>
</dbReference>
<feature type="domain" description="ABC transporter" evidence="11">
    <location>
        <begin position="121"/>
        <end position="375"/>
    </location>
</feature>
<evidence type="ECO:0000256" key="2">
    <source>
        <dbReference type="ARBA" id="ARBA00006012"/>
    </source>
</evidence>
<feature type="transmembrane region" description="Helical" evidence="10">
    <location>
        <begin position="1314"/>
        <end position="1334"/>
    </location>
</feature>
<evidence type="ECO:0000256" key="9">
    <source>
        <dbReference type="SAM" id="MobiDB-lite"/>
    </source>
</evidence>
<keyword evidence="4 10" id="KW-0812">Transmembrane</keyword>
<dbReference type="PROSITE" id="PS50893">
    <property type="entry name" value="ABC_TRANSPORTER_2"/>
    <property type="match status" value="2"/>
</dbReference>
<keyword evidence="3" id="KW-0813">Transport</keyword>
<dbReference type="OrthoDB" id="245989at2759"/>
<keyword evidence="8 10" id="KW-0472">Membrane</keyword>
<dbReference type="Proteomes" id="UP000193685">
    <property type="component" value="Unassembled WGS sequence"/>
</dbReference>
<dbReference type="InterPro" id="IPR010929">
    <property type="entry name" value="PDR_CDR_ABC"/>
</dbReference>
<evidence type="ECO:0000256" key="5">
    <source>
        <dbReference type="ARBA" id="ARBA00022741"/>
    </source>
</evidence>
<dbReference type="InterPro" id="IPR034003">
    <property type="entry name" value="ABCG_PDR_2"/>
</dbReference>
<feature type="transmembrane region" description="Helical" evidence="10">
    <location>
        <begin position="627"/>
        <end position="649"/>
    </location>
</feature>
<dbReference type="CDD" id="cd03232">
    <property type="entry name" value="ABCG_PDR_domain2"/>
    <property type="match status" value="1"/>
</dbReference>
<dbReference type="InterPro" id="IPR003593">
    <property type="entry name" value="AAA+_ATPase"/>
</dbReference>
<keyword evidence="13" id="KW-1185">Reference proteome</keyword>
<evidence type="ECO:0000256" key="6">
    <source>
        <dbReference type="ARBA" id="ARBA00022840"/>
    </source>
</evidence>
<evidence type="ECO:0000256" key="4">
    <source>
        <dbReference type="ARBA" id="ARBA00022692"/>
    </source>
</evidence>
<dbReference type="CDD" id="cd03233">
    <property type="entry name" value="ABCG_PDR_domain1"/>
    <property type="match status" value="1"/>
</dbReference>
<dbReference type="FunFam" id="3.40.50.300:FF:000054">
    <property type="entry name" value="ABC multidrug transporter atrF"/>
    <property type="match status" value="1"/>
</dbReference>
<protein>
    <submittedName>
        <fullName evidence="12">ABC drug exporter AbcA</fullName>
    </submittedName>
</protein>